<dbReference type="PROSITE" id="PS50110">
    <property type="entry name" value="RESPONSE_REGULATORY"/>
    <property type="match status" value="1"/>
</dbReference>
<dbReference type="InterPro" id="IPR016032">
    <property type="entry name" value="Sig_transdc_resp-reg_C-effctor"/>
</dbReference>
<feature type="modified residue" description="4-aspartylphosphate" evidence="3">
    <location>
        <position position="57"/>
    </location>
</feature>
<dbReference type="AlphaFoldDB" id="F8EZW1"/>
<dbReference type="Gene3D" id="3.40.50.2300">
    <property type="match status" value="1"/>
</dbReference>
<dbReference type="Pfam" id="PF00072">
    <property type="entry name" value="Response_reg"/>
    <property type="match status" value="1"/>
</dbReference>
<dbReference type="Pfam" id="PF00196">
    <property type="entry name" value="GerE"/>
    <property type="match status" value="1"/>
</dbReference>
<dbReference type="STRING" id="744872.Spica_0308"/>
<dbReference type="SMART" id="SM00448">
    <property type="entry name" value="REC"/>
    <property type="match status" value="1"/>
</dbReference>
<feature type="domain" description="HTH luxR-type" evidence="4">
    <location>
        <begin position="146"/>
        <end position="211"/>
    </location>
</feature>
<dbReference type="InterPro" id="IPR039420">
    <property type="entry name" value="WalR-like"/>
</dbReference>
<keyword evidence="7" id="KW-1185">Reference proteome</keyword>
<dbReference type="SUPFAM" id="SSF46894">
    <property type="entry name" value="C-terminal effector domain of the bipartite response regulators"/>
    <property type="match status" value="1"/>
</dbReference>
<dbReference type="PANTHER" id="PTHR43214:SF43">
    <property type="entry name" value="TWO-COMPONENT RESPONSE REGULATOR"/>
    <property type="match status" value="1"/>
</dbReference>
<gene>
    <name evidence="6" type="ordered locus">Spica_0308</name>
</gene>
<dbReference type="OrthoDB" id="9779069at2"/>
<dbReference type="GO" id="GO:0000160">
    <property type="term" value="P:phosphorelay signal transduction system"/>
    <property type="evidence" value="ECO:0007669"/>
    <property type="project" value="InterPro"/>
</dbReference>
<dbReference type="GO" id="GO:0006355">
    <property type="term" value="P:regulation of DNA-templated transcription"/>
    <property type="evidence" value="ECO:0007669"/>
    <property type="project" value="InterPro"/>
</dbReference>
<evidence type="ECO:0000313" key="7">
    <source>
        <dbReference type="Proteomes" id="UP000000503"/>
    </source>
</evidence>
<dbReference type="PRINTS" id="PR00038">
    <property type="entry name" value="HTHLUXR"/>
</dbReference>
<name>F8EZW1_GRAC1</name>
<dbReference type="PANTHER" id="PTHR43214">
    <property type="entry name" value="TWO-COMPONENT RESPONSE REGULATOR"/>
    <property type="match status" value="1"/>
</dbReference>
<dbReference type="RefSeq" id="WP_013967786.1">
    <property type="nucleotide sequence ID" value="NC_015732.1"/>
</dbReference>
<dbReference type="Proteomes" id="UP000000503">
    <property type="component" value="Chromosome"/>
</dbReference>
<evidence type="ECO:0000259" key="4">
    <source>
        <dbReference type="PROSITE" id="PS50043"/>
    </source>
</evidence>
<dbReference type="GO" id="GO:0003677">
    <property type="term" value="F:DNA binding"/>
    <property type="evidence" value="ECO:0007669"/>
    <property type="project" value="UniProtKB-KW"/>
</dbReference>
<feature type="domain" description="Response regulatory" evidence="5">
    <location>
        <begin position="6"/>
        <end position="122"/>
    </location>
</feature>
<keyword evidence="2" id="KW-0238">DNA-binding</keyword>
<evidence type="ECO:0000256" key="1">
    <source>
        <dbReference type="ARBA" id="ARBA00022553"/>
    </source>
</evidence>
<evidence type="ECO:0000313" key="6">
    <source>
        <dbReference type="EMBL" id="AEJ18474.1"/>
    </source>
</evidence>
<dbReference type="eggNOG" id="COG2197">
    <property type="taxonomic scope" value="Bacteria"/>
</dbReference>
<organism evidence="6 7">
    <name type="scientific">Gracilinema caldarium (strain ATCC 51460 / DSM 7334 / H1)</name>
    <name type="common">Treponema caldarium</name>
    <dbReference type="NCBI Taxonomy" id="744872"/>
    <lineage>
        <taxon>Bacteria</taxon>
        <taxon>Pseudomonadati</taxon>
        <taxon>Spirochaetota</taxon>
        <taxon>Spirochaetia</taxon>
        <taxon>Spirochaetales</taxon>
        <taxon>Breznakiellaceae</taxon>
        <taxon>Gracilinema</taxon>
    </lineage>
</organism>
<dbReference type="CDD" id="cd17535">
    <property type="entry name" value="REC_NarL-like"/>
    <property type="match status" value="1"/>
</dbReference>
<protein>
    <submittedName>
        <fullName evidence="6">Two component transcriptional regulator, LuxR family</fullName>
    </submittedName>
</protein>
<accession>F8EZW1</accession>
<dbReference type="PROSITE" id="PS00622">
    <property type="entry name" value="HTH_LUXR_1"/>
    <property type="match status" value="1"/>
</dbReference>
<sequence>MSLRKSFIVVDDHPLYRHGVVDLIVQELHLEPVGEAGSIPDAMALLQKVKPDLAIVDISLQDKNGLELVKIIRSEYPSVVVLVVSMHEENLYGERALSAGASGYVMKHEPPQNLLNAVRTVLEGRVAVSDNLRERMLSGIVGGRHSGDPISRLSDRELEVFGLIGRGYGAAEIAERLHLSVKTVNAYRDHIKEKLNISTAADLRRYAVEWITEKDK</sequence>
<dbReference type="InterPro" id="IPR001789">
    <property type="entry name" value="Sig_transdc_resp-reg_receiver"/>
</dbReference>
<evidence type="ECO:0000259" key="5">
    <source>
        <dbReference type="PROSITE" id="PS50110"/>
    </source>
</evidence>
<reference evidence="7" key="1">
    <citation type="journal article" date="2013" name="Stand. Genomic Sci.">
        <title>Genome sequence of the thermophilic fresh-water bacterium Spirochaeta caldaria type strain (H1(T)), reclassification of Spirochaeta caldaria, Spirochaeta stenostrepta, and Spirochaeta zuelzerae in the genus Treponema as Treponema caldaria comb. nov., Treponema stenostrepta comb. nov., and Treponema zuelzerae comb. nov., and emendation of the genus Treponema.</title>
        <authorList>
            <person name="Abt B."/>
            <person name="Goker M."/>
            <person name="Scheuner C."/>
            <person name="Han C."/>
            <person name="Lu M."/>
            <person name="Misra M."/>
            <person name="Lapidus A."/>
            <person name="Nolan M."/>
            <person name="Lucas S."/>
            <person name="Hammon N."/>
            <person name="Deshpande S."/>
            <person name="Cheng J.F."/>
            <person name="Tapia R."/>
            <person name="Goodwin L.A."/>
            <person name="Pitluck S."/>
            <person name="Liolios K."/>
            <person name="Pagani I."/>
            <person name="Ivanova N."/>
            <person name="Mavromatis K."/>
            <person name="Mikhailova N."/>
            <person name="Huntemann M."/>
            <person name="Pati A."/>
            <person name="Chen A."/>
            <person name="Palaniappan K."/>
            <person name="Land M."/>
            <person name="Hauser L."/>
            <person name="Jeffries C.D."/>
            <person name="Rohde M."/>
            <person name="Spring S."/>
            <person name="Gronow S."/>
            <person name="Detter J.C."/>
            <person name="Bristow J."/>
            <person name="Eisen J.A."/>
            <person name="Markowitz V."/>
            <person name="Hugenholtz P."/>
            <person name="Kyrpides N.C."/>
            <person name="Woyke T."/>
            <person name="Klenk H.P."/>
        </authorList>
    </citation>
    <scope>NUCLEOTIDE SEQUENCE</scope>
    <source>
        <strain evidence="7">ATCC 51460 / DSM 7334 / H1</strain>
    </source>
</reference>
<proteinExistence type="predicted"/>
<keyword evidence="1 3" id="KW-0597">Phosphoprotein</keyword>
<dbReference type="CDD" id="cd06170">
    <property type="entry name" value="LuxR_C_like"/>
    <property type="match status" value="1"/>
</dbReference>
<dbReference type="SMART" id="SM00421">
    <property type="entry name" value="HTH_LUXR"/>
    <property type="match status" value="1"/>
</dbReference>
<dbReference type="InterPro" id="IPR011006">
    <property type="entry name" value="CheY-like_superfamily"/>
</dbReference>
<dbReference type="PROSITE" id="PS50043">
    <property type="entry name" value="HTH_LUXR_2"/>
    <property type="match status" value="1"/>
</dbReference>
<dbReference type="EMBL" id="CP002868">
    <property type="protein sequence ID" value="AEJ18474.1"/>
    <property type="molecule type" value="Genomic_DNA"/>
</dbReference>
<dbReference type="InterPro" id="IPR058245">
    <property type="entry name" value="NreC/VraR/RcsB-like_REC"/>
</dbReference>
<evidence type="ECO:0000256" key="3">
    <source>
        <dbReference type="PROSITE-ProRule" id="PRU00169"/>
    </source>
</evidence>
<dbReference type="HOGENOM" id="CLU_000445_90_1_12"/>
<dbReference type="KEGG" id="scd:Spica_0308"/>
<evidence type="ECO:0000256" key="2">
    <source>
        <dbReference type="ARBA" id="ARBA00023125"/>
    </source>
</evidence>
<dbReference type="SUPFAM" id="SSF52172">
    <property type="entry name" value="CheY-like"/>
    <property type="match status" value="1"/>
</dbReference>
<dbReference type="InterPro" id="IPR000792">
    <property type="entry name" value="Tscrpt_reg_LuxR_C"/>
</dbReference>